<keyword evidence="5 7" id="KW-0456">Lyase</keyword>
<proteinExistence type="inferred from homology"/>
<evidence type="ECO:0000256" key="5">
    <source>
        <dbReference type="ARBA" id="ARBA00023239"/>
    </source>
</evidence>
<keyword evidence="6 7" id="KW-0961">Cell wall biogenesis/degradation</keyword>
<comment type="catalytic activity">
    <reaction evidence="7">
        <text>a peptidoglycan chain = a peptidoglycan chain with N-acetyl-1,6-anhydromuramyl-[peptide] at the reducing end + a peptidoglycan chain with N-acetylglucosamine at the non-reducing end.</text>
        <dbReference type="EC" id="4.2.2.29"/>
    </reaction>
</comment>
<dbReference type="Gene3D" id="3.30.1490.480">
    <property type="entry name" value="Endolytic murein transglycosylase"/>
    <property type="match status" value="1"/>
</dbReference>
<sequence length="335" mass="38400">MTKKVLNSIIAIIGLTFLFWVGLNILVESPNNNPFGSKTFVIEEGQGVTQIIDSLKKQGFSSKDFTAKIFVVLSGARKNFKPGEYHLSTDMSLKKIISILTAGKEVRQEISITILEGWKKEEIAEYLESKELFKATDFLKIVEDTPNLDYEILKYKPKSASLEGFLYPDTYKVYVDSTPEEVVRKMLDNFEYKVTSDLLAEVKAQKKDFYHILTLASIVEKEMFGYENRQIVANIFWKRIGDNYPLQSDATVNYITNKGTTRPSIDDTVIENPYNTYQIIGLPPTPISNPSIESIKAVIYPQSTPYYFFLTTPTNEIIFSRNHEEHIMNRNKYLD</sequence>
<keyword evidence="2 7" id="KW-0812">Transmembrane</keyword>
<evidence type="ECO:0000256" key="2">
    <source>
        <dbReference type="ARBA" id="ARBA00022692"/>
    </source>
</evidence>
<comment type="caution">
    <text evidence="8">The sequence shown here is derived from an EMBL/GenBank/DDBJ whole genome shotgun (WGS) entry which is preliminary data.</text>
</comment>
<evidence type="ECO:0000256" key="4">
    <source>
        <dbReference type="ARBA" id="ARBA00023136"/>
    </source>
</evidence>
<gene>
    <name evidence="7" type="primary">mltG</name>
    <name evidence="8" type="ORF">A2478_04205</name>
</gene>
<evidence type="ECO:0000256" key="6">
    <source>
        <dbReference type="ARBA" id="ARBA00023316"/>
    </source>
</evidence>
<accession>A0A1F5SYY7</accession>
<dbReference type="GO" id="GO:0009252">
    <property type="term" value="P:peptidoglycan biosynthetic process"/>
    <property type="evidence" value="ECO:0007669"/>
    <property type="project" value="UniProtKB-UniRule"/>
</dbReference>
<dbReference type="EC" id="4.2.2.29" evidence="7"/>
<comment type="subcellular location">
    <subcellularLocation>
        <location evidence="7">Cell membrane</location>
        <topology evidence="7">Single-pass membrane protein</topology>
    </subcellularLocation>
</comment>
<dbReference type="STRING" id="1798002.A2478_04205"/>
<evidence type="ECO:0000256" key="3">
    <source>
        <dbReference type="ARBA" id="ARBA00022989"/>
    </source>
</evidence>
<evidence type="ECO:0000313" key="8">
    <source>
        <dbReference type="EMBL" id="OGF31663.1"/>
    </source>
</evidence>
<dbReference type="GO" id="GO:0005886">
    <property type="term" value="C:plasma membrane"/>
    <property type="evidence" value="ECO:0007669"/>
    <property type="project" value="UniProtKB-SubCell"/>
</dbReference>
<evidence type="ECO:0000256" key="1">
    <source>
        <dbReference type="ARBA" id="ARBA00022475"/>
    </source>
</evidence>
<keyword evidence="3 7" id="KW-1133">Transmembrane helix</keyword>
<evidence type="ECO:0000256" key="7">
    <source>
        <dbReference type="HAMAP-Rule" id="MF_02065"/>
    </source>
</evidence>
<dbReference type="Proteomes" id="UP000179001">
    <property type="component" value="Unassembled WGS sequence"/>
</dbReference>
<evidence type="ECO:0000313" key="9">
    <source>
        <dbReference type="Proteomes" id="UP000179001"/>
    </source>
</evidence>
<comment type="similarity">
    <text evidence="7">Belongs to the transglycosylase MltG family.</text>
</comment>
<reference evidence="8 9" key="1">
    <citation type="journal article" date="2016" name="Nat. Commun.">
        <title>Thousands of microbial genomes shed light on interconnected biogeochemical processes in an aquifer system.</title>
        <authorList>
            <person name="Anantharaman K."/>
            <person name="Brown C.T."/>
            <person name="Hug L.A."/>
            <person name="Sharon I."/>
            <person name="Castelle C.J."/>
            <person name="Probst A.J."/>
            <person name="Thomas B.C."/>
            <person name="Singh A."/>
            <person name="Wilkins M.J."/>
            <person name="Karaoz U."/>
            <person name="Brodie E.L."/>
            <person name="Williams K.H."/>
            <person name="Hubbard S.S."/>
            <person name="Banfield J.F."/>
        </authorList>
    </citation>
    <scope>NUCLEOTIDE SEQUENCE [LARGE SCALE GENOMIC DNA]</scope>
</reference>
<dbReference type="PANTHER" id="PTHR30518">
    <property type="entry name" value="ENDOLYTIC MUREIN TRANSGLYCOSYLASE"/>
    <property type="match status" value="1"/>
</dbReference>
<dbReference type="Pfam" id="PF02618">
    <property type="entry name" value="YceG"/>
    <property type="match status" value="1"/>
</dbReference>
<keyword evidence="1 7" id="KW-1003">Cell membrane</keyword>
<feature type="site" description="Important for catalytic activity" evidence="7">
    <location>
        <position position="222"/>
    </location>
</feature>
<protein>
    <recommendedName>
        <fullName evidence="7">Endolytic murein transglycosylase</fullName>
        <ecNumber evidence="7">4.2.2.29</ecNumber>
    </recommendedName>
    <alternativeName>
        <fullName evidence="7">Peptidoglycan lytic transglycosylase</fullName>
    </alternativeName>
    <alternativeName>
        <fullName evidence="7">Peptidoglycan polymerization terminase</fullName>
    </alternativeName>
</protein>
<dbReference type="InterPro" id="IPR003770">
    <property type="entry name" value="MLTG-like"/>
</dbReference>
<comment type="function">
    <text evidence="7">Functions as a peptidoglycan terminase that cleaves nascent peptidoglycan strands endolytically to terminate their elongation.</text>
</comment>
<dbReference type="NCBIfam" id="TIGR00247">
    <property type="entry name" value="endolytic transglycosylase MltG"/>
    <property type="match status" value="1"/>
</dbReference>
<dbReference type="AlphaFoldDB" id="A0A1F5SYY7"/>
<dbReference type="CDD" id="cd08010">
    <property type="entry name" value="MltG_like"/>
    <property type="match status" value="1"/>
</dbReference>
<organism evidence="8 9">
    <name type="scientific">Candidatus Falkowbacteria bacterium RIFOXYC2_FULL_36_12</name>
    <dbReference type="NCBI Taxonomy" id="1798002"/>
    <lineage>
        <taxon>Bacteria</taxon>
        <taxon>Candidatus Falkowiibacteriota</taxon>
    </lineage>
</organism>
<name>A0A1F5SYY7_9BACT</name>
<dbReference type="HAMAP" id="MF_02065">
    <property type="entry name" value="MltG"/>
    <property type="match status" value="1"/>
</dbReference>
<feature type="transmembrane region" description="Helical" evidence="7">
    <location>
        <begin position="5"/>
        <end position="27"/>
    </location>
</feature>
<dbReference type="GO" id="GO:0071555">
    <property type="term" value="P:cell wall organization"/>
    <property type="evidence" value="ECO:0007669"/>
    <property type="project" value="UniProtKB-KW"/>
</dbReference>
<keyword evidence="4 7" id="KW-0472">Membrane</keyword>
<dbReference type="PANTHER" id="PTHR30518:SF2">
    <property type="entry name" value="ENDOLYTIC MUREIN TRANSGLYCOSYLASE"/>
    <property type="match status" value="1"/>
</dbReference>
<dbReference type="GO" id="GO:0008932">
    <property type="term" value="F:lytic endotransglycosylase activity"/>
    <property type="evidence" value="ECO:0007669"/>
    <property type="project" value="UniProtKB-UniRule"/>
</dbReference>
<dbReference type="EMBL" id="MFGJ01000007">
    <property type="protein sequence ID" value="OGF31663.1"/>
    <property type="molecule type" value="Genomic_DNA"/>
</dbReference>